<dbReference type="EMBL" id="KZ559125">
    <property type="protein sequence ID" value="PLB40353.1"/>
    <property type="molecule type" value="Genomic_DNA"/>
</dbReference>
<evidence type="ECO:0000313" key="3">
    <source>
        <dbReference type="Proteomes" id="UP000234585"/>
    </source>
</evidence>
<sequence length="183" mass="20052">MRSGRHGRFPLPGVTQVASSPRARRTNNWGAGKQQQQLLGTSIRASPPNMLNNGKSGLQSLAGQSDGICIPASWQTHVMLSRQGQPLELYSKFPSVLELGGLSHHVRPVGLSIWCQIIADCRPNSPSSYKFQNSIRAPYIILESIPSLAKIFHKNKQYRNASGLLSVGDEAAVIDTAWDVHDR</sequence>
<dbReference type="AlphaFoldDB" id="A0A2I2FIA4"/>
<gene>
    <name evidence="2" type="ORF">BDW47DRAFT_94527</name>
</gene>
<name>A0A2I2FIA4_ASPCN</name>
<proteinExistence type="predicted"/>
<keyword evidence="3" id="KW-1185">Reference proteome</keyword>
<protein>
    <submittedName>
        <fullName evidence="2">Uncharacterized protein</fullName>
    </submittedName>
</protein>
<reference evidence="2 3" key="1">
    <citation type="submission" date="2017-12" db="EMBL/GenBank/DDBJ databases">
        <authorList>
            <consortium name="DOE Joint Genome Institute"/>
            <person name="Haridas S."/>
            <person name="Kjaerbolling I."/>
            <person name="Vesth T.C."/>
            <person name="Frisvad J.C."/>
            <person name="Nybo J.L."/>
            <person name="Theobald S."/>
            <person name="Kuo A."/>
            <person name="Bowyer P."/>
            <person name="Matsuda Y."/>
            <person name="Mondo S."/>
            <person name="Lyhne E.K."/>
            <person name="Kogle M.E."/>
            <person name="Clum A."/>
            <person name="Lipzen A."/>
            <person name="Salamov A."/>
            <person name="Ngan C.Y."/>
            <person name="Daum C."/>
            <person name="Chiniquy J."/>
            <person name="Barry K."/>
            <person name="LaButti K."/>
            <person name="Simmons B.A."/>
            <person name="Magnuson J.K."/>
            <person name="Mortensen U.H."/>
            <person name="Larsen T.O."/>
            <person name="Grigoriev I.V."/>
            <person name="Baker S.E."/>
            <person name="Andersen M.R."/>
            <person name="Nordberg H.P."/>
            <person name="Cantor M.N."/>
            <person name="Hua S.X."/>
        </authorList>
    </citation>
    <scope>NUCLEOTIDE SEQUENCE [LARGE SCALE GENOMIC DNA]</scope>
    <source>
        <strain evidence="2 3">CBS 102.13</strain>
    </source>
</reference>
<accession>A0A2I2FIA4</accession>
<dbReference type="RefSeq" id="XP_024674365.1">
    <property type="nucleotide sequence ID" value="XM_024820276.1"/>
</dbReference>
<feature type="region of interest" description="Disordered" evidence="1">
    <location>
        <begin position="1"/>
        <end position="35"/>
    </location>
</feature>
<dbReference type="Proteomes" id="UP000234585">
    <property type="component" value="Unassembled WGS sequence"/>
</dbReference>
<evidence type="ECO:0000256" key="1">
    <source>
        <dbReference type="SAM" id="MobiDB-lite"/>
    </source>
</evidence>
<dbReference type="GeneID" id="36527436"/>
<organism evidence="2 3">
    <name type="scientific">Aspergillus candidus</name>
    <dbReference type="NCBI Taxonomy" id="41067"/>
    <lineage>
        <taxon>Eukaryota</taxon>
        <taxon>Fungi</taxon>
        <taxon>Dikarya</taxon>
        <taxon>Ascomycota</taxon>
        <taxon>Pezizomycotina</taxon>
        <taxon>Eurotiomycetes</taxon>
        <taxon>Eurotiomycetidae</taxon>
        <taxon>Eurotiales</taxon>
        <taxon>Aspergillaceae</taxon>
        <taxon>Aspergillus</taxon>
        <taxon>Aspergillus subgen. Circumdati</taxon>
    </lineage>
</organism>
<feature type="compositionally biased region" description="Polar residues" evidence="1">
    <location>
        <begin position="26"/>
        <end position="35"/>
    </location>
</feature>
<evidence type="ECO:0000313" key="2">
    <source>
        <dbReference type="EMBL" id="PLB40353.1"/>
    </source>
</evidence>